<dbReference type="Pfam" id="PF18895">
    <property type="entry name" value="T4SS_pilin"/>
    <property type="match status" value="1"/>
</dbReference>
<keyword evidence="1" id="KW-1133">Transmembrane helix</keyword>
<feature type="chain" id="PRO_5009582098" description="Conjugal transfer protein TrbC" evidence="2">
    <location>
        <begin position="31"/>
        <end position="116"/>
    </location>
</feature>
<name>A0A1G2BMD6_9BACT</name>
<dbReference type="EMBL" id="MHKK01000012">
    <property type="protein sequence ID" value="OGY90313.1"/>
    <property type="molecule type" value="Genomic_DNA"/>
</dbReference>
<feature type="transmembrane region" description="Helical" evidence="1">
    <location>
        <begin position="90"/>
        <end position="114"/>
    </location>
</feature>
<dbReference type="AlphaFoldDB" id="A0A1G2BMD6"/>
<protein>
    <recommendedName>
        <fullName evidence="5">Conjugal transfer protein TrbC</fullName>
    </recommendedName>
</protein>
<keyword evidence="1" id="KW-0812">Transmembrane</keyword>
<feature type="signal peptide" evidence="2">
    <location>
        <begin position="1"/>
        <end position="30"/>
    </location>
</feature>
<evidence type="ECO:0000256" key="1">
    <source>
        <dbReference type="SAM" id="Phobius"/>
    </source>
</evidence>
<keyword evidence="1" id="KW-0472">Membrane</keyword>
<accession>A0A1G2BMD6</accession>
<organism evidence="3 4">
    <name type="scientific">Candidatus Komeilibacteria bacterium RIFCSPHIGHO2_01_FULL_52_14</name>
    <dbReference type="NCBI Taxonomy" id="1798549"/>
    <lineage>
        <taxon>Bacteria</taxon>
        <taxon>Candidatus Komeiliibacteriota</taxon>
    </lineage>
</organism>
<gene>
    <name evidence="3" type="ORF">A2677_01245</name>
</gene>
<proteinExistence type="predicted"/>
<dbReference type="InterPro" id="IPR043993">
    <property type="entry name" value="T4SS_pilin"/>
</dbReference>
<dbReference type="Proteomes" id="UP000177817">
    <property type="component" value="Unassembled WGS sequence"/>
</dbReference>
<feature type="transmembrane region" description="Helical" evidence="1">
    <location>
        <begin position="46"/>
        <end position="69"/>
    </location>
</feature>
<evidence type="ECO:0000313" key="3">
    <source>
        <dbReference type="EMBL" id="OGY90313.1"/>
    </source>
</evidence>
<sequence>MARPKRASLLFSVTCAVALCFVLVPAYTQAAVSVVNPINADDLPSLVNSIVRAILGVVGAITLFMFVYGGTLWMTSAGNTNRIERGKDTLIWATIGLVIIFASYAILSFIFGALSA</sequence>
<evidence type="ECO:0000256" key="2">
    <source>
        <dbReference type="SAM" id="SignalP"/>
    </source>
</evidence>
<comment type="caution">
    <text evidence="3">The sequence shown here is derived from an EMBL/GenBank/DDBJ whole genome shotgun (WGS) entry which is preliminary data.</text>
</comment>
<keyword evidence="2" id="KW-0732">Signal</keyword>
<evidence type="ECO:0000313" key="4">
    <source>
        <dbReference type="Proteomes" id="UP000177817"/>
    </source>
</evidence>
<reference evidence="3 4" key="1">
    <citation type="journal article" date="2016" name="Nat. Commun.">
        <title>Thousands of microbial genomes shed light on interconnected biogeochemical processes in an aquifer system.</title>
        <authorList>
            <person name="Anantharaman K."/>
            <person name="Brown C.T."/>
            <person name="Hug L.A."/>
            <person name="Sharon I."/>
            <person name="Castelle C.J."/>
            <person name="Probst A.J."/>
            <person name="Thomas B.C."/>
            <person name="Singh A."/>
            <person name="Wilkins M.J."/>
            <person name="Karaoz U."/>
            <person name="Brodie E.L."/>
            <person name="Williams K.H."/>
            <person name="Hubbard S.S."/>
            <person name="Banfield J.F."/>
        </authorList>
    </citation>
    <scope>NUCLEOTIDE SEQUENCE [LARGE SCALE GENOMIC DNA]</scope>
</reference>
<evidence type="ECO:0008006" key="5">
    <source>
        <dbReference type="Google" id="ProtNLM"/>
    </source>
</evidence>